<organism evidence="5 6">
    <name type="scientific">Kineosporia corallincola</name>
    <dbReference type="NCBI Taxonomy" id="2835133"/>
    <lineage>
        <taxon>Bacteria</taxon>
        <taxon>Bacillati</taxon>
        <taxon>Actinomycetota</taxon>
        <taxon>Actinomycetes</taxon>
        <taxon>Kineosporiales</taxon>
        <taxon>Kineosporiaceae</taxon>
        <taxon>Kineosporia</taxon>
    </lineage>
</organism>
<name>A0ABS5TFM0_9ACTN</name>
<dbReference type="InterPro" id="IPR051531">
    <property type="entry name" value="N-acetyltransferase"/>
</dbReference>
<dbReference type="Pfam" id="PF13302">
    <property type="entry name" value="Acetyltransf_3"/>
    <property type="match status" value="1"/>
</dbReference>
<dbReference type="InterPro" id="IPR016181">
    <property type="entry name" value="Acyl_CoA_acyltransferase"/>
</dbReference>
<evidence type="ECO:0000256" key="2">
    <source>
        <dbReference type="ARBA" id="ARBA00023315"/>
    </source>
</evidence>
<dbReference type="Gene3D" id="3.40.630.30">
    <property type="match status" value="1"/>
</dbReference>
<reference evidence="5 6" key="1">
    <citation type="submission" date="2021-05" db="EMBL/GenBank/DDBJ databases">
        <title>Kineosporia and Streptomyces sp. nov. two new marine actinobacteria isolated from Coral.</title>
        <authorList>
            <person name="Buangrab K."/>
            <person name="Sutthacheep M."/>
            <person name="Yeemin T."/>
            <person name="Harunari E."/>
            <person name="Igarashi Y."/>
            <person name="Kanchanasin P."/>
            <person name="Tanasupawat S."/>
            <person name="Phongsopitanun W."/>
        </authorList>
    </citation>
    <scope>NUCLEOTIDE SEQUENCE [LARGE SCALE GENOMIC DNA]</scope>
    <source>
        <strain evidence="5 6">J2-2</strain>
    </source>
</reference>
<dbReference type="InterPro" id="IPR000182">
    <property type="entry name" value="GNAT_dom"/>
</dbReference>
<dbReference type="RefSeq" id="WP_214156168.1">
    <property type="nucleotide sequence ID" value="NZ_JAHBAY010000005.1"/>
</dbReference>
<dbReference type="PROSITE" id="PS51186">
    <property type="entry name" value="GNAT"/>
    <property type="match status" value="1"/>
</dbReference>
<dbReference type="EMBL" id="JAHBAY010000005">
    <property type="protein sequence ID" value="MBT0769866.1"/>
    <property type="molecule type" value="Genomic_DNA"/>
</dbReference>
<protein>
    <submittedName>
        <fullName evidence="5">GNAT family N-acetyltransferase</fullName>
    </submittedName>
</protein>
<evidence type="ECO:0000256" key="1">
    <source>
        <dbReference type="ARBA" id="ARBA00022679"/>
    </source>
</evidence>
<comment type="similarity">
    <text evidence="3">Belongs to the acetyltransferase family. RimJ subfamily.</text>
</comment>
<proteinExistence type="inferred from homology"/>
<evidence type="ECO:0000256" key="3">
    <source>
        <dbReference type="ARBA" id="ARBA00038502"/>
    </source>
</evidence>
<evidence type="ECO:0000259" key="4">
    <source>
        <dbReference type="PROSITE" id="PS51186"/>
    </source>
</evidence>
<feature type="domain" description="N-acetyltransferase" evidence="4">
    <location>
        <begin position="8"/>
        <end position="174"/>
    </location>
</feature>
<keyword evidence="2" id="KW-0012">Acyltransferase</keyword>
<dbReference type="SUPFAM" id="SSF55729">
    <property type="entry name" value="Acyl-CoA N-acyltransferases (Nat)"/>
    <property type="match status" value="1"/>
</dbReference>
<evidence type="ECO:0000313" key="6">
    <source>
        <dbReference type="Proteomes" id="UP001197247"/>
    </source>
</evidence>
<sequence>MVDGKTGIRLVDVSDAEVLAAHLARDRASFARWEPAQPDEYFTVAGQSARIRRLLEQYEQGRTWPGVVLADGVVVGQATVGTVIGGPFRKGSVGYWIGSPHQNRGHARRASALLLERMSGDLGLHRAEASTQLENLASQRVLRAVGFSPYGIAHDHIFLNGAWRDSLLWELTLGD</sequence>
<dbReference type="Proteomes" id="UP001197247">
    <property type="component" value="Unassembled WGS sequence"/>
</dbReference>
<keyword evidence="1" id="KW-0808">Transferase</keyword>
<keyword evidence="6" id="KW-1185">Reference proteome</keyword>
<accession>A0ABS5TFM0</accession>
<dbReference type="PANTHER" id="PTHR43792:SF8">
    <property type="entry name" value="[RIBOSOMAL PROTEIN US5]-ALANINE N-ACETYLTRANSFERASE"/>
    <property type="match status" value="1"/>
</dbReference>
<gene>
    <name evidence="5" type="ORF">KIH74_13090</name>
</gene>
<dbReference type="PANTHER" id="PTHR43792">
    <property type="entry name" value="GNAT FAMILY, PUTATIVE (AFU_ORTHOLOGUE AFUA_3G00765)-RELATED-RELATED"/>
    <property type="match status" value="1"/>
</dbReference>
<evidence type="ECO:0000313" key="5">
    <source>
        <dbReference type="EMBL" id="MBT0769866.1"/>
    </source>
</evidence>
<comment type="caution">
    <text evidence="5">The sequence shown here is derived from an EMBL/GenBank/DDBJ whole genome shotgun (WGS) entry which is preliminary data.</text>
</comment>